<dbReference type="InterPro" id="IPR004841">
    <property type="entry name" value="AA-permease/SLC12A_dom"/>
</dbReference>
<evidence type="ECO:0000256" key="1">
    <source>
        <dbReference type="ARBA" id="ARBA00004141"/>
    </source>
</evidence>
<feature type="compositionally biased region" description="Polar residues" evidence="7">
    <location>
        <begin position="1"/>
        <end position="18"/>
    </location>
</feature>
<dbReference type="InterPro" id="IPR050524">
    <property type="entry name" value="APC_YAT"/>
</dbReference>
<comment type="subcellular location">
    <subcellularLocation>
        <location evidence="1">Membrane</location>
        <topology evidence="1">Multi-pass membrane protein</topology>
    </subcellularLocation>
</comment>
<organism evidence="10">
    <name type="scientific">Schaalia odontolytica</name>
    <dbReference type="NCBI Taxonomy" id="1660"/>
    <lineage>
        <taxon>Bacteria</taxon>
        <taxon>Bacillati</taxon>
        <taxon>Actinomycetota</taxon>
        <taxon>Actinomycetes</taxon>
        <taxon>Actinomycetales</taxon>
        <taxon>Actinomycetaceae</taxon>
        <taxon>Schaalia</taxon>
    </lineage>
</organism>
<protein>
    <submittedName>
        <fullName evidence="10">Lysine-specific permease</fullName>
    </submittedName>
</protein>
<feature type="transmembrane region" description="Helical" evidence="8">
    <location>
        <begin position="68"/>
        <end position="85"/>
    </location>
</feature>
<feature type="transmembrane region" description="Helical" evidence="8">
    <location>
        <begin position="183"/>
        <end position="202"/>
    </location>
</feature>
<keyword evidence="4" id="KW-0029">Amino-acid transport</keyword>
<accession>A0A6N2SXE8</accession>
<evidence type="ECO:0000256" key="8">
    <source>
        <dbReference type="SAM" id="Phobius"/>
    </source>
</evidence>
<evidence type="ECO:0000256" key="2">
    <source>
        <dbReference type="ARBA" id="ARBA00022448"/>
    </source>
</evidence>
<keyword evidence="3 8" id="KW-0812">Transmembrane</keyword>
<dbReference type="EMBL" id="CACRSM010000002">
    <property type="protein sequence ID" value="VYS97228.1"/>
    <property type="molecule type" value="Genomic_DNA"/>
</dbReference>
<feature type="domain" description="Amino acid permease/ SLC12A" evidence="9">
    <location>
        <begin position="40"/>
        <end position="270"/>
    </location>
</feature>
<proteinExistence type="predicted"/>
<dbReference type="PANTHER" id="PTHR43341">
    <property type="entry name" value="AMINO ACID PERMEASE"/>
    <property type="match status" value="1"/>
</dbReference>
<keyword evidence="2" id="KW-0813">Transport</keyword>
<dbReference type="GO" id="GO:0016020">
    <property type="term" value="C:membrane"/>
    <property type="evidence" value="ECO:0007669"/>
    <property type="project" value="UniProtKB-SubCell"/>
</dbReference>
<feature type="transmembrane region" description="Helical" evidence="8">
    <location>
        <begin position="43"/>
        <end position="62"/>
    </location>
</feature>
<dbReference type="GO" id="GO:0015171">
    <property type="term" value="F:amino acid transmembrane transporter activity"/>
    <property type="evidence" value="ECO:0007669"/>
    <property type="project" value="TreeGrafter"/>
</dbReference>
<evidence type="ECO:0000256" key="4">
    <source>
        <dbReference type="ARBA" id="ARBA00022970"/>
    </source>
</evidence>
<feature type="transmembrane region" description="Helical" evidence="8">
    <location>
        <begin position="150"/>
        <end position="171"/>
    </location>
</feature>
<name>A0A6N2SXE8_9ACTO</name>
<evidence type="ECO:0000256" key="3">
    <source>
        <dbReference type="ARBA" id="ARBA00022692"/>
    </source>
</evidence>
<gene>
    <name evidence="10" type="primary">lysP_2</name>
    <name evidence="10" type="ORF">AOLFYP35_01047</name>
</gene>
<dbReference type="PANTHER" id="PTHR43341:SF1">
    <property type="entry name" value="GENERAL AMINO-ACID PERMEASE GAP1"/>
    <property type="match status" value="1"/>
</dbReference>
<evidence type="ECO:0000256" key="6">
    <source>
        <dbReference type="ARBA" id="ARBA00023136"/>
    </source>
</evidence>
<feature type="transmembrane region" description="Helical" evidence="8">
    <location>
        <begin position="222"/>
        <end position="247"/>
    </location>
</feature>
<feature type="transmembrane region" description="Helical" evidence="8">
    <location>
        <begin position="122"/>
        <end position="144"/>
    </location>
</feature>
<evidence type="ECO:0000313" key="10">
    <source>
        <dbReference type="EMBL" id="VYS97228.1"/>
    </source>
</evidence>
<keyword evidence="5 8" id="KW-1133">Transmembrane helix</keyword>
<feature type="region of interest" description="Disordered" evidence="7">
    <location>
        <begin position="1"/>
        <end position="27"/>
    </location>
</feature>
<evidence type="ECO:0000256" key="5">
    <source>
        <dbReference type="ARBA" id="ARBA00022989"/>
    </source>
</evidence>
<dbReference type="Pfam" id="PF00324">
    <property type="entry name" value="AA_permease"/>
    <property type="match status" value="1"/>
</dbReference>
<evidence type="ECO:0000256" key="7">
    <source>
        <dbReference type="SAM" id="MobiDB-lite"/>
    </source>
</evidence>
<sequence>MNESRSCSTLSTSETQHLPVSDSAPDHERTDLARGLNRRHMQMIAIGGAIGTGLFVASGATVSTAGPGGALVAYAAVGVMVLLVMQSLSEMSAHMPVVGNYQTYASRFISPSFGFAMGWNSWFNWTVTVSADLVAAGIVMSYWFPDVPGWAWAAGFLLLLTVLNALSARIYGEAEYWLAAIKVVTIIIFLIAGIAMIVGVLGHGSPGLANWRIGDAPFHGGLLPMVSVFMIASFSFQGTELVGVAAAESGDPRRDVPRAIKSVFWRIMFF</sequence>
<keyword evidence="6 8" id="KW-0472">Membrane</keyword>
<evidence type="ECO:0000259" key="9">
    <source>
        <dbReference type="Pfam" id="PF00324"/>
    </source>
</evidence>
<dbReference type="AlphaFoldDB" id="A0A6N2SXE8"/>
<dbReference type="Gene3D" id="1.20.1740.10">
    <property type="entry name" value="Amino acid/polyamine transporter I"/>
    <property type="match status" value="1"/>
</dbReference>
<reference evidence="10" key="1">
    <citation type="submission" date="2019-11" db="EMBL/GenBank/DDBJ databases">
        <authorList>
            <person name="Feng L."/>
        </authorList>
    </citation>
    <scope>NUCLEOTIDE SEQUENCE</scope>
    <source>
        <strain evidence="10">AodontolyticusLFYP35</strain>
    </source>
</reference>